<feature type="repeat" description="WD" evidence="3">
    <location>
        <begin position="91"/>
        <end position="130"/>
    </location>
</feature>
<dbReference type="InterPro" id="IPR015943">
    <property type="entry name" value="WD40/YVTN_repeat-like_dom_sf"/>
</dbReference>
<dbReference type="EMBL" id="CAJNJA010005920">
    <property type="protein sequence ID" value="CAE7201642.1"/>
    <property type="molecule type" value="Genomic_DNA"/>
</dbReference>
<dbReference type="PANTHER" id="PTHR22847:SF637">
    <property type="entry name" value="WD REPEAT DOMAIN 5B"/>
    <property type="match status" value="1"/>
</dbReference>
<protein>
    <submittedName>
        <fullName evidence="4">Btrc protein</fullName>
    </submittedName>
</protein>
<sequence>MQARKHAKVPGSRRSLRSELLQRLAYPHATDEAVPLQSREALLHVVWALIQDYLGEPPKMQVVTYEVDPFTCNHTVKLWDPRSGRAATRFLTGHTDTVLTVAMKGNIVLTGSYDCTARAWDASRGVLLKTILFDCSVTAVGIEQSTIILGGSNGMAVLGKITGDRDWVYGRYCTAVEFCMAQLRDCVKPVEVNDHDTFLGSWPGCQTLLATDLLQGLVLCSVSQFEPAPCGLIASIVVSLAIAGDFVAMGSGRGAVQAWGAQLAVLR</sequence>
<evidence type="ECO:0000313" key="5">
    <source>
        <dbReference type="Proteomes" id="UP000601435"/>
    </source>
</evidence>
<dbReference type="PROSITE" id="PS50294">
    <property type="entry name" value="WD_REPEATS_REGION"/>
    <property type="match status" value="1"/>
</dbReference>
<dbReference type="SUPFAM" id="SSF50978">
    <property type="entry name" value="WD40 repeat-like"/>
    <property type="match status" value="1"/>
</dbReference>
<name>A0A812JCK5_9DINO</name>
<keyword evidence="1 3" id="KW-0853">WD repeat</keyword>
<gene>
    <name evidence="4" type="primary">Btrc</name>
    <name evidence="4" type="ORF">SNEC2469_LOCUS1586</name>
</gene>
<dbReference type="AlphaFoldDB" id="A0A812JCK5"/>
<dbReference type="InterPro" id="IPR036322">
    <property type="entry name" value="WD40_repeat_dom_sf"/>
</dbReference>
<evidence type="ECO:0000313" key="4">
    <source>
        <dbReference type="EMBL" id="CAE7201642.1"/>
    </source>
</evidence>
<dbReference type="Pfam" id="PF00400">
    <property type="entry name" value="WD40"/>
    <property type="match status" value="1"/>
</dbReference>
<proteinExistence type="predicted"/>
<dbReference type="InterPro" id="IPR001680">
    <property type="entry name" value="WD40_rpt"/>
</dbReference>
<dbReference type="Gene3D" id="2.130.10.10">
    <property type="entry name" value="YVTN repeat-like/Quinoprotein amine dehydrogenase"/>
    <property type="match status" value="1"/>
</dbReference>
<accession>A0A812JCK5</accession>
<evidence type="ECO:0000256" key="2">
    <source>
        <dbReference type="ARBA" id="ARBA00022737"/>
    </source>
</evidence>
<evidence type="ECO:0000256" key="1">
    <source>
        <dbReference type="ARBA" id="ARBA00022574"/>
    </source>
</evidence>
<dbReference type="GO" id="GO:1990234">
    <property type="term" value="C:transferase complex"/>
    <property type="evidence" value="ECO:0007669"/>
    <property type="project" value="UniProtKB-ARBA"/>
</dbReference>
<keyword evidence="2" id="KW-0677">Repeat</keyword>
<keyword evidence="5" id="KW-1185">Reference proteome</keyword>
<comment type="caution">
    <text evidence="4">The sequence shown here is derived from an EMBL/GenBank/DDBJ whole genome shotgun (WGS) entry which is preliminary data.</text>
</comment>
<dbReference type="PROSITE" id="PS50082">
    <property type="entry name" value="WD_REPEATS_2"/>
    <property type="match status" value="1"/>
</dbReference>
<evidence type="ECO:0000256" key="3">
    <source>
        <dbReference type="PROSITE-ProRule" id="PRU00221"/>
    </source>
</evidence>
<reference evidence="4" key="1">
    <citation type="submission" date="2021-02" db="EMBL/GenBank/DDBJ databases">
        <authorList>
            <person name="Dougan E. K."/>
            <person name="Rhodes N."/>
            <person name="Thang M."/>
            <person name="Chan C."/>
        </authorList>
    </citation>
    <scope>NUCLEOTIDE SEQUENCE</scope>
</reference>
<organism evidence="4 5">
    <name type="scientific">Symbiodinium necroappetens</name>
    <dbReference type="NCBI Taxonomy" id="1628268"/>
    <lineage>
        <taxon>Eukaryota</taxon>
        <taxon>Sar</taxon>
        <taxon>Alveolata</taxon>
        <taxon>Dinophyceae</taxon>
        <taxon>Suessiales</taxon>
        <taxon>Symbiodiniaceae</taxon>
        <taxon>Symbiodinium</taxon>
    </lineage>
</organism>
<dbReference type="Proteomes" id="UP000601435">
    <property type="component" value="Unassembled WGS sequence"/>
</dbReference>
<dbReference type="OrthoDB" id="538223at2759"/>
<dbReference type="PANTHER" id="PTHR22847">
    <property type="entry name" value="WD40 REPEAT PROTEIN"/>
    <property type="match status" value="1"/>
</dbReference>